<dbReference type="Proteomes" id="UP001430953">
    <property type="component" value="Unassembled WGS sequence"/>
</dbReference>
<sequence>MSNFVLQIFIKQHEGFNWLPDREFVAMLFKYLENLPVDDQSADTADDASVPRTSRPIRGLILVAGSAE</sequence>
<evidence type="ECO:0000313" key="1">
    <source>
        <dbReference type="EMBL" id="KAL0106304.1"/>
    </source>
</evidence>
<gene>
    <name evidence="1" type="ORF">PUN28_016194</name>
</gene>
<evidence type="ECO:0000313" key="2">
    <source>
        <dbReference type="Proteomes" id="UP001430953"/>
    </source>
</evidence>
<accession>A0AAW2EV22</accession>
<keyword evidence="2" id="KW-1185">Reference proteome</keyword>
<protein>
    <submittedName>
        <fullName evidence="1">Uncharacterized protein</fullName>
    </submittedName>
</protein>
<dbReference type="EMBL" id="JADYXP020000018">
    <property type="protein sequence ID" value="KAL0106304.1"/>
    <property type="molecule type" value="Genomic_DNA"/>
</dbReference>
<organism evidence="1 2">
    <name type="scientific">Cardiocondyla obscurior</name>
    <dbReference type="NCBI Taxonomy" id="286306"/>
    <lineage>
        <taxon>Eukaryota</taxon>
        <taxon>Metazoa</taxon>
        <taxon>Ecdysozoa</taxon>
        <taxon>Arthropoda</taxon>
        <taxon>Hexapoda</taxon>
        <taxon>Insecta</taxon>
        <taxon>Pterygota</taxon>
        <taxon>Neoptera</taxon>
        <taxon>Endopterygota</taxon>
        <taxon>Hymenoptera</taxon>
        <taxon>Apocrita</taxon>
        <taxon>Aculeata</taxon>
        <taxon>Formicoidea</taxon>
        <taxon>Formicidae</taxon>
        <taxon>Myrmicinae</taxon>
        <taxon>Cardiocondyla</taxon>
    </lineage>
</organism>
<proteinExistence type="predicted"/>
<reference evidence="1 2" key="1">
    <citation type="submission" date="2023-03" db="EMBL/GenBank/DDBJ databases">
        <title>High recombination rates correlate with genetic variation in Cardiocondyla obscurior ants.</title>
        <authorList>
            <person name="Errbii M."/>
        </authorList>
    </citation>
    <scope>NUCLEOTIDE SEQUENCE [LARGE SCALE GENOMIC DNA]</scope>
    <source>
        <strain evidence="1">Alpha-2009</strain>
        <tissue evidence="1">Whole body</tissue>
    </source>
</reference>
<comment type="caution">
    <text evidence="1">The sequence shown here is derived from an EMBL/GenBank/DDBJ whole genome shotgun (WGS) entry which is preliminary data.</text>
</comment>
<name>A0AAW2EV22_9HYME</name>
<dbReference type="AlphaFoldDB" id="A0AAW2EV22"/>